<dbReference type="SUPFAM" id="SSF51197">
    <property type="entry name" value="Clavaminate synthase-like"/>
    <property type="match status" value="1"/>
</dbReference>
<comment type="cofactor">
    <cofactor evidence="2">
        <name>L-ascorbate</name>
        <dbReference type="ChEBI" id="CHEBI:38290"/>
    </cofactor>
</comment>
<evidence type="ECO:0000256" key="7">
    <source>
        <dbReference type="ARBA" id="ARBA00022964"/>
    </source>
</evidence>
<dbReference type="GO" id="GO:0046872">
    <property type="term" value="F:metal ion binding"/>
    <property type="evidence" value="ECO:0007669"/>
    <property type="project" value="UniProtKB-KW"/>
</dbReference>
<keyword evidence="14" id="KW-1185">Reference proteome</keyword>
<keyword evidence="7" id="KW-0223">Dioxygenase</keyword>
<dbReference type="InterPro" id="IPR042098">
    <property type="entry name" value="TauD-like_sf"/>
</dbReference>
<keyword evidence="5" id="KW-0479">Metal-binding</keyword>
<evidence type="ECO:0000313" key="14">
    <source>
        <dbReference type="Proteomes" id="UP001497623"/>
    </source>
</evidence>
<dbReference type="PANTHER" id="PTHR10696:SF33">
    <property type="entry name" value="GAMMA-BUTYROBETAINE DIOXYGENASE"/>
    <property type="match status" value="1"/>
</dbReference>
<comment type="similarity">
    <text evidence="4">Belongs to the gamma-BBH/TMLD family.</text>
</comment>
<dbReference type="InterPro" id="IPR010376">
    <property type="entry name" value="GBBH-like_N"/>
</dbReference>
<dbReference type="Pfam" id="PF06155">
    <property type="entry name" value="GBBH-like_N"/>
    <property type="match status" value="1"/>
</dbReference>
<comment type="pathway">
    <text evidence="3">Amine and polyamine biosynthesis; carnitine biosynthesis.</text>
</comment>
<dbReference type="EMBL" id="CAXKWB010010275">
    <property type="protein sequence ID" value="CAL4097431.1"/>
    <property type="molecule type" value="Genomic_DNA"/>
</dbReference>
<organism evidence="13 14">
    <name type="scientific">Meganyctiphanes norvegica</name>
    <name type="common">Northern krill</name>
    <name type="synonym">Thysanopoda norvegica</name>
    <dbReference type="NCBI Taxonomy" id="48144"/>
    <lineage>
        <taxon>Eukaryota</taxon>
        <taxon>Metazoa</taxon>
        <taxon>Ecdysozoa</taxon>
        <taxon>Arthropoda</taxon>
        <taxon>Crustacea</taxon>
        <taxon>Multicrustacea</taxon>
        <taxon>Malacostraca</taxon>
        <taxon>Eumalacostraca</taxon>
        <taxon>Eucarida</taxon>
        <taxon>Euphausiacea</taxon>
        <taxon>Euphausiidae</taxon>
        <taxon>Meganyctiphanes</taxon>
    </lineage>
</organism>
<accession>A0AAV2QVR5</accession>
<dbReference type="GO" id="GO:0016706">
    <property type="term" value="F:2-oxoglutarate-dependent dioxygenase activity"/>
    <property type="evidence" value="ECO:0007669"/>
    <property type="project" value="UniProtKB-ARBA"/>
</dbReference>
<dbReference type="InterPro" id="IPR038492">
    <property type="entry name" value="GBBH-like_N_sf"/>
</dbReference>
<dbReference type="FunFam" id="3.30.2020.30:FF:000002">
    <property type="entry name" value="Putative gamma-butyrobetaine dioxygenase"/>
    <property type="match status" value="1"/>
</dbReference>
<feature type="non-terminal residue" evidence="13">
    <location>
        <position position="419"/>
    </location>
</feature>
<evidence type="ECO:0000256" key="8">
    <source>
        <dbReference type="ARBA" id="ARBA00023002"/>
    </source>
</evidence>
<evidence type="ECO:0000313" key="13">
    <source>
        <dbReference type="EMBL" id="CAL4097431.1"/>
    </source>
</evidence>
<dbReference type="InterPro" id="IPR050411">
    <property type="entry name" value="AlphaKG_dependent_hydroxylases"/>
</dbReference>
<evidence type="ECO:0000256" key="10">
    <source>
        <dbReference type="SAM" id="MobiDB-lite"/>
    </source>
</evidence>
<evidence type="ECO:0000256" key="2">
    <source>
        <dbReference type="ARBA" id="ARBA00001961"/>
    </source>
</evidence>
<evidence type="ECO:0000256" key="4">
    <source>
        <dbReference type="ARBA" id="ARBA00008654"/>
    </source>
</evidence>
<evidence type="ECO:0008006" key="15">
    <source>
        <dbReference type="Google" id="ProtNLM"/>
    </source>
</evidence>
<name>A0AAV2QVR5_MEGNR</name>
<comment type="cofactor">
    <cofactor evidence="1">
        <name>Fe(2+)</name>
        <dbReference type="ChEBI" id="CHEBI:29033"/>
    </cofactor>
</comment>
<dbReference type="FunFam" id="3.60.130.10:FF:000001">
    <property type="entry name" value="Trimethyllysine dioxygenase, mitochondrial"/>
    <property type="match status" value="1"/>
</dbReference>
<feature type="region of interest" description="Disordered" evidence="10">
    <location>
        <begin position="1"/>
        <end position="20"/>
    </location>
</feature>
<dbReference type="GO" id="GO:0005739">
    <property type="term" value="C:mitochondrion"/>
    <property type="evidence" value="ECO:0007669"/>
    <property type="project" value="TreeGrafter"/>
</dbReference>
<keyword evidence="9" id="KW-0408">Iron</keyword>
<evidence type="ECO:0000256" key="6">
    <source>
        <dbReference type="ARBA" id="ARBA00022873"/>
    </source>
</evidence>
<feature type="domain" description="TauD/TfdA-like" evidence="11">
    <location>
        <begin position="144"/>
        <end position="388"/>
    </location>
</feature>
<keyword evidence="6" id="KW-0124">Carnitine biosynthesis</keyword>
<dbReference type="Pfam" id="PF02668">
    <property type="entry name" value="TauD"/>
    <property type="match status" value="1"/>
</dbReference>
<evidence type="ECO:0000256" key="3">
    <source>
        <dbReference type="ARBA" id="ARBA00005022"/>
    </source>
</evidence>
<evidence type="ECO:0000256" key="5">
    <source>
        <dbReference type="ARBA" id="ARBA00022723"/>
    </source>
</evidence>
<dbReference type="CDD" id="cd00250">
    <property type="entry name" value="CAS_like"/>
    <property type="match status" value="1"/>
</dbReference>
<keyword evidence="8" id="KW-0560">Oxidoreductase</keyword>
<feature type="domain" description="Gamma-butyrobetaine hydroxylase-like N-terminal" evidence="12">
    <location>
        <begin position="28"/>
        <end position="108"/>
    </location>
</feature>
<gene>
    <name evidence="13" type="ORF">MNOR_LOCUS15988</name>
</gene>
<evidence type="ECO:0000259" key="12">
    <source>
        <dbReference type="Pfam" id="PF06155"/>
    </source>
</evidence>
<reference evidence="13 14" key="1">
    <citation type="submission" date="2024-05" db="EMBL/GenBank/DDBJ databases">
        <authorList>
            <person name="Wallberg A."/>
        </authorList>
    </citation>
    <scope>NUCLEOTIDE SEQUENCE [LARGE SCALE GENOMIC DNA]</scope>
</reference>
<sequence length="419" mass="48158">MSTSINNSEVSNSRDNSTPQIQDVGLLHENSMLQVSWSDGGRDIYPYVWLRDNCQCPSCFLAVSGSRVTPLRILLLEEKPVHAQVSACGSHIDLEWQDGHKSMFLSNWLFDRAFNNQRRTQRYEKTLRLPPVYWGSELLDDIPTSSFEEVIANDKALLKWLTQLEVYGLTLMRDVGTEGGQVNILSRRLEDIRRTHYGTVFSVRAKPQPNNAAYNSGPLPLHLDLPFYYHTPGIQVLHCLKQASSGMGGESEFVDGVHVANKMREESPQLFEVLKNTAVDWWDVGTDEYGKFNKISQQPTFRFNHRGDIIGIQFNQAVRDSFMDASPQEVQLWYHAYKLYANMLYDPDNYISWKLTPGTCVVFDNTRVFHGRRGFQGFEGERELDGIYLDWDEARSKRRVLNNKFNGVHHESTSGEQQY</sequence>
<dbReference type="PANTHER" id="PTHR10696">
    <property type="entry name" value="GAMMA-BUTYROBETAINE HYDROXYLASE-RELATED"/>
    <property type="match status" value="1"/>
</dbReference>
<dbReference type="Gene3D" id="3.30.2020.30">
    <property type="match status" value="1"/>
</dbReference>
<dbReference type="InterPro" id="IPR003819">
    <property type="entry name" value="TauD/TfdA-like"/>
</dbReference>
<evidence type="ECO:0000256" key="1">
    <source>
        <dbReference type="ARBA" id="ARBA00001954"/>
    </source>
</evidence>
<evidence type="ECO:0000259" key="11">
    <source>
        <dbReference type="Pfam" id="PF02668"/>
    </source>
</evidence>
<protein>
    <recommendedName>
        <fullName evidence="15">Gamma-butyrobetaine dioxygenase</fullName>
    </recommendedName>
</protein>
<dbReference type="AlphaFoldDB" id="A0AAV2QVR5"/>
<dbReference type="Proteomes" id="UP001497623">
    <property type="component" value="Unassembled WGS sequence"/>
</dbReference>
<dbReference type="Gene3D" id="3.60.130.10">
    <property type="entry name" value="Clavaminate synthase-like"/>
    <property type="match status" value="1"/>
</dbReference>
<proteinExistence type="inferred from homology"/>
<dbReference type="GO" id="GO:0045329">
    <property type="term" value="P:carnitine biosynthetic process"/>
    <property type="evidence" value="ECO:0007669"/>
    <property type="project" value="UniProtKB-KW"/>
</dbReference>
<comment type="caution">
    <text evidence="13">The sequence shown here is derived from an EMBL/GenBank/DDBJ whole genome shotgun (WGS) entry which is preliminary data.</text>
</comment>
<evidence type="ECO:0000256" key="9">
    <source>
        <dbReference type="ARBA" id="ARBA00023004"/>
    </source>
</evidence>